<reference evidence="2" key="1">
    <citation type="submission" date="2020-05" db="EMBL/GenBank/DDBJ databases">
        <authorList>
            <person name="Chiriac C."/>
            <person name="Salcher M."/>
            <person name="Ghai R."/>
            <person name="Kavagutti S V."/>
        </authorList>
    </citation>
    <scope>NUCLEOTIDE SEQUENCE</scope>
</reference>
<gene>
    <name evidence="2" type="ORF">UFOVP163_12</name>
</gene>
<dbReference type="InterPro" id="IPR035412">
    <property type="entry name" value="Terminase_L_N"/>
</dbReference>
<dbReference type="InterPro" id="IPR027417">
    <property type="entry name" value="P-loop_NTPase"/>
</dbReference>
<name>A0A6J7WCY7_9CAUD</name>
<organism evidence="2">
    <name type="scientific">uncultured Caudovirales phage</name>
    <dbReference type="NCBI Taxonomy" id="2100421"/>
    <lineage>
        <taxon>Viruses</taxon>
        <taxon>Duplodnaviria</taxon>
        <taxon>Heunggongvirae</taxon>
        <taxon>Uroviricota</taxon>
        <taxon>Caudoviricetes</taxon>
        <taxon>Peduoviridae</taxon>
        <taxon>Maltschvirus</taxon>
        <taxon>Maltschvirus maltsch</taxon>
    </lineage>
</organism>
<sequence>MAEISLNHKQLEALAYLNDKTTTQILYGGSAGSGKSFLGCLWLINQCINLKGTRWVLARNQITLLKQTSLVTLFEVLKVCGLQQDTHFTFHGQDNIMKFYNGSEILLKDIVYRPSDPNYDFLGGLEISGAVIEEVANVSFKAVNVLLSRCRWKLTEYDIIPKIFLTTNPGKNFVYSEFYKPSKEGTLKPYRKFVQALPTDNPFLPDAYIESLKQLDEQSKRRLLYGDWEYTEDALINYDMLIDMFDPAVETTGEYYMSIDVARLGKDKSVICVWQGLTCIKIHQIEKMTIDKQVKIINDYIREYDIDRSRIIADSDGIGGGLVDYVKCKAFVNGGRALKGKNFRNLRSQCYFMLCEYINKGIVKVNANFQLGGKEKLVRELECIQLQNTDKDGKVEVISKDKIKQMIGRSPDLADVMMMRMWFEVKGVEFNNDSIDIVWI</sequence>
<accession>A0A6J7WCY7</accession>
<dbReference type="EMBL" id="LR798208">
    <property type="protein sequence ID" value="CAB5187174.1"/>
    <property type="molecule type" value="Genomic_DNA"/>
</dbReference>
<feature type="domain" description="Phage terminase large subunit N-terminal" evidence="1">
    <location>
        <begin position="22"/>
        <end position="220"/>
    </location>
</feature>
<dbReference type="Pfam" id="PF04466">
    <property type="entry name" value="Terminase_3"/>
    <property type="match status" value="1"/>
</dbReference>
<protein>
    <submittedName>
        <fullName evidence="2">Phage_term_2, phage terminase, large subunit, PBSX family</fullName>
    </submittedName>
</protein>
<proteinExistence type="predicted"/>
<dbReference type="Gene3D" id="3.30.420.240">
    <property type="match status" value="1"/>
</dbReference>
<evidence type="ECO:0000259" key="1">
    <source>
        <dbReference type="Pfam" id="PF04466"/>
    </source>
</evidence>
<evidence type="ECO:0000313" key="2">
    <source>
        <dbReference type="EMBL" id="CAB5187174.1"/>
    </source>
</evidence>
<dbReference type="Gene3D" id="3.40.50.300">
    <property type="entry name" value="P-loop containing nucleotide triphosphate hydrolases"/>
    <property type="match status" value="1"/>
</dbReference>